<dbReference type="OrthoDB" id="10647921at2759"/>
<dbReference type="AlphaFoldDB" id="A0A8S3S970"/>
<organism evidence="1 2">
    <name type="scientific">Mytilus edulis</name>
    <name type="common">Blue mussel</name>
    <dbReference type="NCBI Taxonomy" id="6550"/>
    <lineage>
        <taxon>Eukaryota</taxon>
        <taxon>Metazoa</taxon>
        <taxon>Spiralia</taxon>
        <taxon>Lophotrochozoa</taxon>
        <taxon>Mollusca</taxon>
        <taxon>Bivalvia</taxon>
        <taxon>Autobranchia</taxon>
        <taxon>Pteriomorphia</taxon>
        <taxon>Mytilida</taxon>
        <taxon>Mytiloidea</taxon>
        <taxon>Mytilidae</taxon>
        <taxon>Mytilinae</taxon>
        <taxon>Mytilus</taxon>
    </lineage>
</organism>
<dbReference type="Proteomes" id="UP000683360">
    <property type="component" value="Unassembled WGS sequence"/>
</dbReference>
<gene>
    <name evidence="1" type="ORF">MEDL_31326</name>
</gene>
<evidence type="ECO:0000313" key="2">
    <source>
        <dbReference type="Proteomes" id="UP000683360"/>
    </source>
</evidence>
<sequence>MSLKFYILTLIETFGLAKETPISITTLKSAEEDIEEKSDEINQRRKLVWEHPSESIYIGKFGKIVKKEYGKSRNDDNTEEKTILIYGPDESHTNAVIDGIMNFIFGVSAEDDYRFSLENDEKTSVTILKVFPTDKSRILYTLNIVGVNSTIAIENVDILTTDLESHEITSLNSFCFVMKDLIPLTCGKNLAKFVNVFNTCVDNAQGFHDPKVCFQSQFTIRE</sequence>
<accession>A0A8S3S970</accession>
<evidence type="ECO:0000313" key="1">
    <source>
        <dbReference type="EMBL" id="CAG2217619.1"/>
    </source>
</evidence>
<protein>
    <submittedName>
        <fullName evidence="1">Uncharacterized protein</fullName>
    </submittedName>
</protein>
<proteinExistence type="predicted"/>
<name>A0A8S3S970_MYTED</name>
<dbReference type="EMBL" id="CAJPWZ010001554">
    <property type="protein sequence ID" value="CAG2217619.1"/>
    <property type="molecule type" value="Genomic_DNA"/>
</dbReference>
<reference evidence="1" key="1">
    <citation type="submission" date="2021-03" db="EMBL/GenBank/DDBJ databases">
        <authorList>
            <person name="Bekaert M."/>
        </authorList>
    </citation>
    <scope>NUCLEOTIDE SEQUENCE</scope>
</reference>
<keyword evidence="2" id="KW-1185">Reference proteome</keyword>
<comment type="caution">
    <text evidence="1">The sequence shown here is derived from an EMBL/GenBank/DDBJ whole genome shotgun (WGS) entry which is preliminary data.</text>
</comment>